<evidence type="ECO:0000313" key="2">
    <source>
        <dbReference type="Proteomes" id="UP000682782"/>
    </source>
</evidence>
<sequence>MMKYKGFYLHMFSTLIRKHLRESYGKETTRRALKNAPGIYREMLTQVDDIGADNPMASNIYMCFVLMAIWKGAEGAITPDGFRPVIRNMVKTPLVTKILGKRDMNKPEDLAQSWKGLYEKKEWADNRPQYRDKTWDYHIDKTKHRDGVYYYFTNCPLNNYARKYGYMEILPVCCELDYLITEANHAVLHRDQTLASGGTMCDYWVVPDKIKDPR</sequence>
<organism evidence="1 2">
    <name type="scientific">Aristaeella hokkaidonensis</name>
    <dbReference type="NCBI Taxonomy" id="3046382"/>
    <lineage>
        <taxon>Bacteria</taxon>
        <taxon>Bacillati</taxon>
        <taxon>Bacillota</taxon>
        <taxon>Clostridia</taxon>
        <taxon>Eubacteriales</taxon>
        <taxon>Aristaeellaceae</taxon>
        <taxon>Aristaeella</taxon>
    </lineage>
</organism>
<gene>
    <name evidence="1" type="ORF">JYE49_09225</name>
</gene>
<proteinExistence type="predicted"/>
<evidence type="ECO:0000313" key="1">
    <source>
        <dbReference type="EMBL" id="QUC66049.1"/>
    </source>
</evidence>
<accession>A0AC61N4J4</accession>
<keyword evidence="1" id="KW-0378">Hydrolase</keyword>
<dbReference type="Proteomes" id="UP000682782">
    <property type="component" value="Chromosome"/>
</dbReference>
<keyword evidence="2" id="KW-1185">Reference proteome</keyword>
<reference evidence="1" key="1">
    <citation type="submission" date="2021-01" db="EMBL/GenBank/DDBJ databases">
        <title>Complete genome sequence of Clostridiales bacterium R-7.</title>
        <authorList>
            <person name="Mahoney-Kurpe S.C."/>
            <person name="Palevich N."/>
            <person name="Koike S."/>
            <person name="Moon C.D."/>
            <person name="Attwood G.T."/>
        </authorList>
    </citation>
    <scope>NUCLEOTIDE SEQUENCE</scope>
    <source>
        <strain evidence="1">R-7</strain>
    </source>
</reference>
<protein>
    <submittedName>
        <fullName evidence="1">L-2-amino-thiazoline-4-carboxylic acid hydrolase</fullName>
    </submittedName>
</protein>
<dbReference type="EMBL" id="CP068393">
    <property type="protein sequence ID" value="QUC66049.1"/>
    <property type="molecule type" value="Genomic_DNA"/>
</dbReference>
<name>A0AC61N4J4_9FIRM</name>